<dbReference type="Gene3D" id="2.60.40.2030">
    <property type="match status" value="3"/>
</dbReference>
<evidence type="ECO:0000256" key="1">
    <source>
        <dbReference type="ARBA" id="ARBA00004613"/>
    </source>
</evidence>
<dbReference type="InterPro" id="IPR018511">
    <property type="entry name" value="Hemolysin-typ_Ca-bd_CS"/>
</dbReference>
<evidence type="ECO:0000259" key="7">
    <source>
        <dbReference type="SMART" id="SM00237"/>
    </source>
</evidence>
<feature type="domain" description="Calx-beta" evidence="7">
    <location>
        <begin position="972"/>
        <end position="1074"/>
    </location>
</feature>
<dbReference type="EMBL" id="BJCK01000078">
    <property type="protein sequence ID" value="GCL60383.1"/>
    <property type="molecule type" value="Genomic_DNA"/>
</dbReference>
<dbReference type="PROSITE" id="PS00330">
    <property type="entry name" value="HEMOLYSIN_CALCIUM"/>
    <property type="match status" value="9"/>
</dbReference>
<comment type="caution">
    <text evidence="8">The sequence shown here is derived from an EMBL/GenBank/DDBJ whole genome shotgun (WGS) entry which is preliminary data.</text>
</comment>
<dbReference type="InterPro" id="IPR038081">
    <property type="entry name" value="CalX-like_sf"/>
</dbReference>
<organism evidence="8 9">
    <name type="scientific">Microcystis aeruginosa NIES-3807</name>
    <dbReference type="NCBI Taxonomy" id="2517785"/>
    <lineage>
        <taxon>Bacteria</taxon>
        <taxon>Bacillati</taxon>
        <taxon>Cyanobacteriota</taxon>
        <taxon>Cyanophyceae</taxon>
        <taxon>Oscillatoriophycideae</taxon>
        <taxon>Chroococcales</taxon>
        <taxon>Microcystaceae</taxon>
        <taxon>Microcystis</taxon>
    </lineage>
</organism>
<dbReference type="InterPro" id="IPR003644">
    <property type="entry name" value="Calx_beta"/>
</dbReference>
<dbReference type="SUPFAM" id="SSF51120">
    <property type="entry name" value="beta-Roll"/>
    <property type="match status" value="6"/>
</dbReference>
<dbReference type="InterPro" id="IPR001343">
    <property type="entry name" value="Hemolysn_Ca-bd"/>
</dbReference>
<dbReference type="InterPro" id="IPR050557">
    <property type="entry name" value="RTX_toxin/Mannuronan_C5-epim"/>
</dbReference>
<evidence type="ECO:0000256" key="6">
    <source>
        <dbReference type="SAM" id="MobiDB-lite"/>
    </source>
</evidence>
<dbReference type="InterPro" id="IPR011049">
    <property type="entry name" value="Serralysin-like_metalloprot_C"/>
</dbReference>
<evidence type="ECO:0000256" key="3">
    <source>
        <dbReference type="ARBA" id="ARBA00022729"/>
    </source>
</evidence>
<dbReference type="Gene3D" id="2.150.10.10">
    <property type="entry name" value="Serralysin-like metalloprotease, C-terminal"/>
    <property type="match status" value="7"/>
</dbReference>
<feature type="region of interest" description="Disordered" evidence="6">
    <location>
        <begin position="451"/>
        <end position="484"/>
    </location>
</feature>
<accession>A0AAD3GAR9</accession>
<dbReference type="RefSeq" id="WP_159297952.1">
    <property type="nucleotide sequence ID" value="NZ_BJCK01000078.1"/>
</dbReference>
<comment type="subcellular location">
    <subcellularLocation>
        <location evidence="1">Secreted</location>
    </subcellularLocation>
</comment>
<dbReference type="Pfam" id="PF07483">
    <property type="entry name" value="W_rich_C"/>
    <property type="match status" value="3"/>
</dbReference>
<dbReference type="GO" id="GO:0016020">
    <property type="term" value="C:membrane"/>
    <property type="evidence" value="ECO:0007669"/>
    <property type="project" value="InterPro"/>
</dbReference>
<dbReference type="GO" id="GO:0005576">
    <property type="term" value="C:extracellular region"/>
    <property type="evidence" value="ECO:0007669"/>
    <property type="project" value="UniProtKB-SubCell"/>
</dbReference>
<dbReference type="Pfam" id="PF00353">
    <property type="entry name" value="HemolysinCabind"/>
    <property type="match status" value="10"/>
</dbReference>
<sequence>MTSTLLPFLPAVCDSLFDLAQSDGFWANLAIAFGSSYDVVKATQLRQQWQSRNFGQLPPIEVLSDEVLGTANGAYSSSTNKIYLSASFLNTASSAAIINVILEEIGHYVDAQINPVDSAGDEGAIFSELVQGNSLDVATLDALRAENDQTTIIVNGEIIQVEQADFTGTNGNDNITGTSASDNIFGLDGNDTLSGLGGDDKIYGGNGNDSLDGGDGYDYFTNDAGNDTINGGSGDDRYDANYSSASSGLTMTYNTTTGSGTITVGTETDTFTSIESFGGFNGTEYNDVIFGGTASEYDYGGLAGGGGNDTISGNAGSDYIYGEDGNDVLNGGADNDQLYGGSGNDLLNGDAGNDYFTNDAGNDTINGGSEIDHYKADYSSASSGLTMTYNTATGSGTITVGTETDSFTSIESFGGFKGTEYNDVIFGGTESEQLFNGFGYGQLKGGGGNDTISGNAGDDQIYGDDGNDVLNGGDGKDSLFGGNGNDSLNGDLGNDDFTNDAGNDTINGGSGIDHYEADYSYASSGLTMTYDTATGSGTITVGTETDTFTSIENFEGFKGTEYNDVIFGGTESEYSGGLKGGRGNDTISGNAGSDYIYGEDGDDVLNGGVGHDNIYGGNGNDLLNGDSGDDYFTGDEGDNDTINGGAGSDRYHADYSYGSSGLTMTYDTAGSGTITVGTETDTFTSIESFNGFKGTDYNDVIFGGTAVEELYGRGGNDTISGNAGSDYIYGENGNDVLNGGADNDQLYGGNGNDTLQGTDGGTGEYDYLVGETGSDRFILADTTKTFYDDGLTATEGTSDYASIADFSTTDDTIQLRGSSSDYLLTVSGSTTKLYINKPGSEPDELIARITDQTALSLTASYFSYVSSPTLPSITLAVAPASVTEDGTTNLVYTFTRSGSTTNPLTVNYTVEGTATNGTDYTSIPTSVTFAAGSSTATVTVDPTADTTVENDETVILTLTAGTDYTIGTTTAVTGTITNDDSNVTLPSITLTVSPGSVTEDGTSNLIYTFTRSGSTTNSLIVNYSIGGTATNGSDYASIPTGVIFAANSATVTVIVDPTADTTVENDETVALTLTSGTGYTVGTTTAVTGTITNDDSNVTLPSITLAVSPGSVIEDGTSNLIYTFTRSGSTTNPLIVNYSIGGTATNGTDYASIPTGVIFAANSATVTVIVDPTADTTVEDDETVILTLASGTGYTIGTTTAVTGTITNDDSNVTPIETFGNTKLVQDTTNKLYAQIGNNNPIAIKIWDTQITTNSYSGWQTIAAETVNGVNQILWKYNDSNHLHLWSLDSNWNWQSSTGWWGLNSPEAFTQETNFQQDFNGDGIIGQPYTPMETFGNTKLVQDTTNKLYAQIGNNNPIAIKIWDTQITTNSYSGWQTIAAETVNGVNQILWKYNDSNHLHLWSLDSNWNWQSSTGWWGLNSPEAFTQETDFQQDFNGDGIIGSPYTPIEAFGNTKLVQDATNNLYAQIGNNNPTAIKNGATQITTNIYPGWQTLAAENVNGVNQVLWKYNDSNHLHLWTLDSNWNLQSSSGWWGLNSSEAFTQETNFQQDFNGDNQIGNPLPNIASSLAVSANVPEAIIGSSNDDILTGTLDNDILIGGLGNDTITGGAGGDNFTFNNRNEGIDTITDFLSSQGDKIAVSAAGFGGGLAAGVSITAAQFVLGTTALNASNRLIYNTITGGLFFDGDGTGTLAAIQIATLSSKPTLTASDILVLV</sequence>
<dbReference type="SMART" id="SM00237">
    <property type="entry name" value="Calx_beta"/>
    <property type="match status" value="3"/>
</dbReference>
<gene>
    <name evidence="8" type="ORF">NIES3807_35670</name>
</gene>
<keyword evidence="5" id="KW-0106">Calcium</keyword>
<keyword evidence="4" id="KW-0677">Repeat</keyword>
<evidence type="ECO:0000313" key="9">
    <source>
        <dbReference type="Proteomes" id="UP000441080"/>
    </source>
</evidence>
<dbReference type="PRINTS" id="PR00313">
    <property type="entry name" value="CABNDNGRPT"/>
</dbReference>
<feature type="domain" description="Calx-beta" evidence="7">
    <location>
        <begin position="1087"/>
        <end position="1189"/>
    </location>
</feature>
<dbReference type="Pfam" id="PF03160">
    <property type="entry name" value="Calx-beta"/>
    <property type="match status" value="3"/>
</dbReference>
<feature type="domain" description="Calx-beta" evidence="7">
    <location>
        <begin position="863"/>
        <end position="959"/>
    </location>
</feature>
<dbReference type="GO" id="GO:0005509">
    <property type="term" value="F:calcium ion binding"/>
    <property type="evidence" value="ECO:0007669"/>
    <property type="project" value="InterPro"/>
</dbReference>
<dbReference type="PANTHER" id="PTHR38340">
    <property type="entry name" value="S-LAYER PROTEIN"/>
    <property type="match status" value="1"/>
</dbReference>
<name>A0AAD3GAR9_MICAE</name>
<dbReference type="SUPFAM" id="SSF141072">
    <property type="entry name" value="CalX-like"/>
    <property type="match status" value="3"/>
</dbReference>
<dbReference type="InterPro" id="IPR011121">
    <property type="entry name" value="Trp-rich_dom"/>
</dbReference>
<reference evidence="8 9" key="1">
    <citation type="submission" date="2019-02" db="EMBL/GenBank/DDBJ databases">
        <title>Draft genome sequence of Arthrospira platensis NIES-3807.</title>
        <authorList>
            <person name="Yamaguchi H."/>
            <person name="Suzuki S."/>
            <person name="Kawachi M."/>
        </authorList>
    </citation>
    <scope>NUCLEOTIDE SEQUENCE [LARGE SCALE GENOMIC DNA]</scope>
    <source>
        <strain evidence="8 9">NIES-3807</strain>
    </source>
</reference>
<evidence type="ECO:0000256" key="4">
    <source>
        <dbReference type="ARBA" id="ARBA00022737"/>
    </source>
</evidence>
<evidence type="ECO:0000313" key="8">
    <source>
        <dbReference type="EMBL" id="GCL60383.1"/>
    </source>
</evidence>
<dbReference type="GO" id="GO:0007154">
    <property type="term" value="P:cell communication"/>
    <property type="evidence" value="ECO:0007669"/>
    <property type="project" value="InterPro"/>
</dbReference>
<keyword evidence="3" id="KW-0732">Signal</keyword>
<proteinExistence type="predicted"/>
<dbReference type="Proteomes" id="UP000441080">
    <property type="component" value="Unassembled WGS sequence"/>
</dbReference>
<protein>
    <recommendedName>
        <fullName evidence="7">Calx-beta domain-containing protein</fullName>
    </recommendedName>
</protein>
<keyword evidence="2" id="KW-0964">Secreted</keyword>
<evidence type="ECO:0000256" key="2">
    <source>
        <dbReference type="ARBA" id="ARBA00022525"/>
    </source>
</evidence>
<dbReference type="PANTHER" id="PTHR38340:SF1">
    <property type="entry name" value="S-LAYER PROTEIN"/>
    <property type="match status" value="1"/>
</dbReference>
<evidence type="ECO:0000256" key="5">
    <source>
        <dbReference type="ARBA" id="ARBA00022837"/>
    </source>
</evidence>